<proteinExistence type="predicted"/>
<organism evidence="2 3">
    <name type="scientific">Racocetra fulgida</name>
    <dbReference type="NCBI Taxonomy" id="60492"/>
    <lineage>
        <taxon>Eukaryota</taxon>
        <taxon>Fungi</taxon>
        <taxon>Fungi incertae sedis</taxon>
        <taxon>Mucoromycota</taxon>
        <taxon>Glomeromycotina</taxon>
        <taxon>Glomeromycetes</taxon>
        <taxon>Diversisporales</taxon>
        <taxon>Gigasporaceae</taxon>
        <taxon>Racocetra</taxon>
    </lineage>
</organism>
<accession>A0A9N8YZH6</accession>
<evidence type="ECO:0000256" key="1">
    <source>
        <dbReference type="SAM" id="MobiDB-lite"/>
    </source>
</evidence>
<evidence type="ECO:0000313" key="3">
    <source>
        <dbReference type="Proteomes" id="UP000789396"/>
    </source>
</evidence>
<keyword evidence="3" id="KW-1185">Reference proteome</keyword>
<feature type="compositionally biased region" description="Polar residues" evidence="1">
    <location>
        <begin position="86"/>
        <end position="118"/>
    </location>
</feature>
<comment type="caution">
    <text evidence="2">The sequence shown here is derived from an EMBL/GenBank/DDBJ whole genome shotgun (WGS) entry which is preliminary data.</text>
</comment>
<dbReference type="EMBL" id="CAJVPZ010000235">
    <property type="protein sequence ID" value="CAG8458115.1"/>
    <property type="molecule type" value="Genomic_DNA"/>
</dbReference>
<dbReference type="Proteomes" id="UP000789396">
    <property type="component" value="Unassembled WGS sequence"/>
</dbReference>
<sequence>MYSCLYRYIDIIAIYAGHSAAIPLNFIPLMASTFISITKEAHLLSTKNLIFSKLLIIHLKIKNEATPPPLPSQNKNETTPFPPPSHNKNATTPPLLPSQNKNETISLPPLSQNKNDSTPPSPHHRIKTTPPLLPSQNKNETISLPPLS</sequence>
<evidence type="ECO:0000313" key="2">
    <source>
        <dbReference type="EMBL" id="CAG8458115.1"/>
    </source>
</evidence>
<reference evidence="2" key="1">
    <citation type="submission" date="2021-06" db="EMBL/GenBank/DDBJ databases">
        <authorList>
            <person name="Kallberg Y."/>
            <person name="Tangrot J."/>
            <person name="Rosling A."/>
        </authorList>
    </citation>
    <scope>NUCLEOTIDE SEQUENCE</scope>
    <source>
        <strain evidence="2">IN212</strain>
    </source>
</reference>
<gene>
    <name evidence="2" type="ORF">RFULGI_LOCUS558</name>
</gene>
<dbReference type="AlphaFoldDB" id="A0A9N8YZH6"/>
<feature type="region of interest" description="Disordered" evidence="1">
    <location>
        <begin position="64"/>
        <end position="148"/>
    </location>
</feature>
<dbReference type="OrthoDB" id="10621909at2759"/>
<name>A0A9N8YZH6_9GLOM</name>
<protein>
    <submittedName>
        <fullName evidence="2">1634_t:CDS:1</fullName>
    </submittedName>
</protein>